<dbReference type="RefSeq" id="WP_191175593.1">
    <property type="nucleotide sequence ID" value="NZ_JACWMW010000002.1"/>
</dbReference>
<accession>A0ABR7X599</accession>
<organism evidence="1 2">
    <name type="scientific">Mucilaginibacter rigui</name>
    <dbReference type="NCBI Taxonomy" id="534635"/>
    <lineage>
        <taxon>Bacteria</taxon>
        <taxon>Pseudomonadati</taxon>
        <taxon>Bacteroidota</taxon>
        <taxon>Sphingobacteriia</taxon>
        <taxon>Sphingobacteriales</taxon>
        <taxon>Sphingobacteriaceae</taxon>
        <taxon>Mucilaginibacter</taxon>
    </lineage>
</organism>
<gene>
    <name evidence="1" type="ORF">IDJ75_10635</name>
</gene>
<evidence type="ECO:0000313" key="1">
    <source>
        <dbReference type="EMBL" id="MBD1385735.1"/>
    </source>
</evidence>
<sequence>MIRGSQTLTVIFTDEEPKTRKVNGALLDDRDMAMAYRFYYHFNIIRRRFDDVPDILEKEFYISATTVVKKLTENSDMLKDIKDNSPGREQLKQMYPHFNWSEKMQ</sequence>
<evidence type="ECO:0008006" key="3">
    <source>
        <dbReference type="Google" id="ProtNLM"/>
    </source>
</evidence>
<name>A0ABR7X599_9SPHI</name>
<proteinExistence type="predicted"/>
<evidence type="ECO:0000313" key="2">
    <source>
        <dbReference type="Proteomes" id="UP000618754"/>
    </source>
</evidence>
<keyword evidence="2" id="KW-1185">Reference proteome</keyword>
<reference evidence="1 2" key="1">
    <citation type="submission" date="2020-09" db="EMBL/GenBank/DDBJ databases">
        <title>Novel species of Mucilaginibacter isolated from a glacier on the Tibetan Plateau.</title>
        <authorList>
            <person name="Liu Q."/>
            <person name="Xin Y.-H."/>
        </authorList>
    </citation>
    <scope>NUCLEOTIDE SEQUENCE [LARGE SCALE GENOMIC DNA]</scope>
    <source>
        <strain evidence="1 2">CGMCC 1.13878</strain>
    </source>
</reference>
<comment type="caution">
    <text evidence="1">The sequence shown here is derived from an EMBL/GenBank/DDBJ whole genome shotgun (WGS) entry which is preliminary data.</text>
</comment>
<dbReference type="EMBL" id="JACWMW010000002">
    <property type="protein sequence ID" value="MBD1385735.1"/>
    <property type="molecule type" value="Genomic_DNA"/>
</dbReference>
<dbReference type="Proteomes" id="UP000618754">
    <property type="component" value="Unassembled WGS sequence"/>
</dbReference>
<protein>
    <recommendedName>
        <fullName evidence="3">Transposase</fullName>
    </recommendedName>
</protein>